<dbReference type="SUPFAM" id="SSF64307">
    <property type="entry name" value="SirA-like"/>
    <property type="match status" value="1"/>
</dbReference>
<comment type="caution">
    <text evidence="1">The sequence shown here is derived from an EMBL/GenBank/DDBJ whole genome shotgun (WGS) entry which is preliminary data.</text>
</comment>
<gene>
    <name evidence="1" type="ORF">ENJ51_05605</name>
</gene>
<name>A0A7V2WV21_LEUMU</name>
<reference evidence="1" key="1">
    <citation type="journal article" date="2020" name="mSystems">
        <title>Genome- and Community-Level Interaction Insights into Carbon Utilization and Element Cycling Functions of Hydrothermarchaeota in Hydrothermal Sediment.</title>
        <authorList>
            <person name="Zhou Z."/>
            <person name="Liu Y."/>
            <person name="Xu W."/>
            <person name="Pan J."/>
            <person name="Luo Z.H."/>
            <person name="Li M."/>
        </authorList>
    </citation>
    <scope>NUCLEOTIDE SEQUENCE [LARGE SCALE GENOMIC DNA]</scope>
    <source>
        <strain evidence="1">HyVt-493</strain>
    </source>
</reference>
<dbReference type="InterPro" id="IPR036868">
    <property type="entry name" value="TusA-like_sf"/>
</dbReference>
<accession>A0A7V2WV21</accession>
<proteinExistence type="predicted"/>
<dbReference type="EMBL" id="DRMS01000212">
    <property type="protein sequence ID" value="HFC92272.1"/>
    <property type="molecule type" value="Genomic_DNA"/>
</dbReference>
<organism evidence="1">
    <name type="scientific">Leucothrix mucor</name>
    <dbReference type="NCBI Taxonomy" id="45248"/>
    <lineage>
        <taxon>Bacteria</taxon>
        <taxon>Pseudomonadati</taxon>
        <taxon>Pseudomonadota</taxon>
        <taxon>Gammaproteobacteria</taxon>
        <taxon>Thiotrichales</taxon>
        <taxon>Thiotrichaceae</taxon>
        <taxon>Leucothrix</taxon>
    </lineage>
</organism>
<dbReference type="AlphaFoldDB" id="A0A7V2WV21"/>
<evidence type="ECO:0000313" key="1">
    <source>
        <dbReference type="EMBL" id="HFC92272.1"/>
    </source>
</evidence>
<sequence length="88" mass="9687">MSQQAITTLNNNSTVEAINATFDKEIFIERIACPLHVFELKQGLKAIESGSVLKVNSNKQVIPELLAVARQIGRSAYSDADHTLFVTK</sequence>
<dbReference type="Proteomes" id="UP000885750">
    <property type="component" value="Unassembled WGS sequence"/>
</dbReference>
<protein>
    <submittedName>
        <fullName evidence="1">Uncharacterized protein</fullName>
    </submittedName>
</protein>